<feature type="compositionally biased region" description="Polar residues" evidence="1">
    <location>
        <begin position="399"/>
        <end position="410"/>
    </location>
</feature>
<evidence type="ECO:0000313" key="2">
    <source>
        <dbReference type="EMBL" id="KAK1755504.1"/>
    </source>
</evidence>
<accession>A0AAJ0FBL7</accession>
<evidence type="ECO:0000256" key="1">
    <source>
        <dbReference type="SAM" id="MobiDB-lite"/>
    </source>
</evidence>
<protein>
    <submittedName>
        <fullName evidence="2">Uncharacterized protein</fullName>
    </submittedName>
</protein>
<feature type="region of interest" description="Disordered" evidence="1">
    <location>
        <begin position="346"/>
        <end position="415"/>
    </location>
</feature>
<evidence type="ECO:0000313" key="3">
    <source>
        <dbReference type="Proteomes" id="UP001239445"/>
    </source>
</evidence>
<sequence length="482" mass="53367">MITLLRSLRPPAASSTLAVPGKSQESFRWLHVQHSAATNQFARLFQILERLVLNCPFISTSVRAEALRCLPAWRKSVTHKIDRTWRWERLSRATTSQSRYISLATGVFLALRPVEEKCFFSRPLLGISHGLYDVGAEQELNQAVRKLGVGFRRDVLRVATLWSLSLGPDVLITLCCAPMEQIMKGIVEIDDRASRGFYTVAVKLYGSDFYSHIVIDPDCTYLDFLTHAVAVAASGTSAKDATECDILNGDGLDISGPDDSVVLKTLSPQTWLEILGTGNFLEKTLFYVKPKVPPVLLLGQAGSDSKPNLHRGSLDVPPHHSLVDVRQQSVALVKYDKDIAEAYQKLNPHATDSSHVKNPTAPTERGTRESKMNANPGSGRSDFTENCDRSESKHEDSQTAEIRSPPQSESRCTDTDPFFTWTVRSMKNTINAASSSQSPTAKAVWHRTCPEFLARSTGPSRLMSQISERSIPEPISALRAPY</sequence>
<feature type="region of interest" description="Disordered" evidence="1">
    <location>
        <begin position="299"/>
        <end position="319"/>
    </location>
</feature>
<dbReference type="AlphaFoldDB" id="A0AAJ0FBL7"/>
<dbReference type="EMBL" id="MU839833">
    <property type="protein sequence ID" value="KAK1755504.1"/>
    <property type="molecule type" value="Genomic_DNA"/>
</dbReference>
<organism evidence="2 3">
    <name type="scientific">Echria macrotheca</name>
    <dbReference type="NCBI Taxonomy" id="438768"/>
    <lineage>
        <taxon>Eukaryota</taxon>
        <taxon>Fungi</taxon>
        <taxon>Dikarya</taxon>
        <taxon>Ascomycota</taxon>
        <taxon>Pezizomycotina</taxon>
        <taxon>Sordariomycetes</taxon>
        <taxon>Sordariomycetidae</taxon>
        <taxon>Sordariales</taxon>
        <taxon>Schizotheciaceae</taxon>
        <taxon>Echria</taxon>
    </lineage>
</organism>
<name>A0AAJ0FBL7_9PEZI</name>
<feature type="compositionally biased region" description="Basic and acidic residues" evidence="1">
    <location>
        <begin position="382"/>
        <end position="397"/>
    </location>
</feature>
<comment type="caution">
    <text evidence="2">The sequence shown here is derived from an EMBL/GenBank/DDBJ whole genome shotgun (WGS) entry which is preliminary data.</text>
</comment>
<dbReference type="Proteomes" id="UP001239445">
    <property type="component" value="Unassembled WGS sequence"/>
</dbReference>
<keyword evidence="3" id="KW-1185">Reference proteome</keyword>
<gene>
    <name evidence="2" type="ORF">QBC47DRAFT_190273</name>
</gene>
<feature type="compositionally biased region" description="Polar residues" evidence="1">
    <location>
        <begin position="350"/>
        <end position="361"/>
    </location>
</feature>
<reference evidence="2" key="1">
    <citation type="submission" date="2023-06" db="EMBL/GenBank/DDBJ databases">
        <title>Genome-scale phylogeny and comparative genomics of the fungal order Sordariales.</title>
        <authorList>
            <consortium name="Lawrence Berkeley National Laboratory"/>
            <person name="Hensen N."/>
            <person name="Bonometti L."/>
            <person name="Westerberg I."/>
            <person name="Brannstrom I.O."/>
            <person name="Guillou S."/>
            <person name="Cros-Aarteil S."/>
            <person name="Calhoun S."/>
            <person name="Haridas S."/>
            <person name="Kuo A."/>
            <person name="Mondo S."/>
            <person name="Pangilinan J."/>
            <person name="Riley R."/>
            <person name="Labutti K."/>
            <person name="Andreopoulos B."/>
            <person name="Lipzen A."/>
            <person name="Chen C."/>
            <person name="Yanf M."/>
            <person name="Daum C."/>
            <person name="Ng V."/>
            <person name="Clum A."/>
            <person name="Steindorff A."/>
            <person name="Ohm R."/>
            <person name="Martin F."/>
            <person name="Silar P."/>
            <person name="Natvig D."/>
            <person name="Lalanne C."/>
            <person name="Gautier V."/>
            <person name="Ament-Velasquez S.L."/>
            <person name="Kruys A."/>
            <person name="Hutchinson M.I."/>
            <person name="Powell A.J."/>
            <person name="Barry K."/>
            <person name="Miller A.N."/>
            <person name="Grigoriev I.V."/>
            <person name="Debuchy R."/>
            <person name="Gladieux P."/>
            <person name="Thoren M.H."/>
            <person name="Johannesson H."/>
        </authorList>
    </citation>
    <scope>NUCLEOTIDE SEQUENCE</scope>
    <source>
        <strain evidence="2">PSN4</strain>
    </source>
</reference>
<proteinExistence type="predicted"/>